<dbReference type="GeneID" id="119720305"/>
<dbReference type="EnsemblMetazoa" id="XM_038189949.1">
    <property type="protein sequence ID" value="XP_038045877.1"/>
    <property type="gene ID" value="LOC119720305"/>
</dbReference>
<feature type="domain" description="Endonuclease/exonuclease/phosphatase" evidence="2">
    <location>
        <begin position="221"/>
        <end position="598"/>
    </location>
</feature>
<feature type="compositionally biased region" description="Basic and acidic residues" evidence="1">
    <location>
        <begin position="143"/>
        <end position="161"/>
    </location>
</feature>
<dbReference type="EnsemblMetazoa" id="XM_038189957.1">
    <property type="protein sequence ID" value="XP_038045885.1"/>
    <property type="gene ID" value="LOC119720305"/>
</dbReference>
<feature type="compositionally biased region" description="Basic and acidic residues" evidence="1">
    <location>
        <begin position="34"/>
        <end position="47"/>
    </location>
</feature>
<evidence type="ECO:0000259" key="2">
    <source>
        <dbReference type="Pfam" id="PF03372"/>
    </source>
</evidence>
<feature type="region of interest" description="Disordered" evidence="1">
    <location>
        <begin position="32"/>
        <end position="70"/>
    </location>
</feature>
<evidence type="ECO:0000256" key="1">
    <source>
        <dbReference type="SAM" id="MobiDB-lite"/>
    </source>
</evidence>
<feature type="region of interest" description="Disordered" evidence="1">
    <location>
        <begin position="111"/>
        <end position="192"/>
    </location>
</feature>
<dbReference type="GO" id="GO:0000175">
    <property type="term" value="F:3'-5'-RNA exonuclease activity"/>
    <property type="evidence" value="ECO:0007669"/>
    <property type="project" value="TreeGrafter"/>
</dbReference>
<proteinExistence type="predicted"/>
<dbReference type="RefSeq" id="XP_038045889.1">
    <property type="nucleotide sequence ID" value="XM_038189961.1"/>
</dbReference>
<sequence length="615" mass="69120">MFSPARFASESARRTRQLSFPEQLSRLILTMAESSRERPRTGEKTKETYPNCFPPPLRSSASFPGVQQNGAPVSWGSESFLSGRPSTGFPAPPAFFARSYHASFPSLPSGAFSSSANGYQSVRNGAPGEQSKSKRTMNSGSVDSKKLCSDSRASHSSENRHGLSSVNRQGTKEEGTKITSGDGRASAEPHRSDMLKFKRRWTSVPARESHSPGSGTEVSVMSYNVLAQCLIETNDYLYQSCPAEVLRWDYRKEKLLKELRVADADIMCLQEVQFTHFCEFFSPELEKLGYAAVYQKRTGDKHDGCALFYKKDKFALEKFKKVRFFRSNIQLLDRDNVGIIALLRAKGLPEDEAPRLCVATTHLLYNPKRGDIKLAQLGVLLAEVDRMAAAVSPLSKRSQQQQNPLYHPIILCGDFNSLPHSPLYNFIRNRKLDYVGLQKVLVSGQGSSRRSFDPLNWPLWPYDVGVTDACQFRSVVRERLKNMEKSDPQEQEHCSDLPDIADLPQDWEKHFSDSIHHPFPLESVHYHDGDVREVTTNHSRTNCTVDYIFFSSSATKIKGPLGGLFPRRYVGELRLLEYLSLLTDEEASDMGGLPNYDLSSDHFSLQAKFLLTAPE</sequence>
<dbReference type="EnsemblMetazoa" id="XM_038189961.1">
    <property type="protein sequence ID" value="XP_038045889.1"/>
    <property type="gene ID" value="LOC119720305"/>
</dbReference>
<dbReference type="RefSeq" id="XP_038045885.1">
    <property type="nucleotide sequence ID" value="XM_038189957.1"/>
</dbReference>
<dbReference type="InterPro" id="IPR005135">
    <property type="entry name" value="Endo/exonuclease/phosphatase"/>
</dbReference>
<dbReference type="Pfam" id="PF03372">
    <property type="entry name" value="Exo_endo_phos"/>
    <property type="match status" value="1"/>
</dbReference>
<name>A0A913Z211_PATMI</name>
<reference evidence="3" key="1">
    <citation type="submission" date="2022-11" db="UniProtKB">
        <authorList>
            <consortium name="EnsemblMetazoa"/>
        </authorList>
    </citation>
    <scope>IDENTIFICATION</scope>
</reference>
<feature type="compositionally biased region" description="Polar residues" evidence="1">
    <location>
        <begin position="59"/>
        <end position="70"/>
    </location>
</feature>
<organism evidence="3 4">
    <name type="scientific">Patiria miniata</name>
    <name type="common">Bat star</name>
    <name type="synonym">Asterina miniata</name>
    <dbReference type="NCBI Taxonomy" id="46514"/>
    <lineage>
        <taxon>Eukaryota</taxon>
        <taxon>Metazoa</taxon>
        <taxon>Echinodermata</taxon>
        <taxon>Eleutherozoa</taxon>
        <taxon>Asterozoa</taxon>
        <taxon>Asteroidea</taxon>
        <taxon>Valvatacea</taxon>
        <taxon>Valvatida</taxon>
        <taxon>Asterinidae</taxon>
        <taxon>Patiria</taxon>
    </lineage>
</organism>
<evidence type="ECO:0000313" key="4">
    <source>
        <dbReference type="Proteomes" id="UP000887568"/>
    </source>
</evidence>
<dbReference type="AlphaFoldDB" id="A0A913Z211"/>
<keyword evidence="4" id="KW-1185">Reference proteome</keyword>
<dbReference type="Gene3D" id="3.60.10.10">
    <property type="entry name" value="Endonuclease/exonuclease/phosphatase"/>
    <property type="match status" value="1"/>
</dbReference>
<dbReference type="PANTHER" id="PTHR12121">
    <property type="entry name" value="CARBON CATABOLITE REPRESSOR PROTEIN 4"/>
    <property type="match status" value="1"/>
</dbReference>
<dbReference type="PANTHER" id="PTHR12121:SF34">
    <property type="entry name" value="PROTEIN ANGEL"/>
    <property type="match status" value="1"/>
</dbReference>
<dbReference type="OMA" id="WRPPQFC"/>
<evidence type="ECO:0000313" key="3">
    <source>
        <dbReference type="EnsemblMetazoa" id="XP_038045889.1"/>
    </source>
</evidence>
<dbReference type="InterPro" id="IPR036691">
    <property type="entry name" value="Endo/exonu/phosph_ase_sf"/>
</dbReference>
<dbReference type="InterPro" id="IPR050410">
    <property type="entry name" value="CCR4/nocturin_mRNA_transcr"/>
</dbReference>
<dbReference type="SUPFAM" id="SSF56219">
    <property type="entry name" value="DNase I-like"/>
    <property type="match status" value="1"/>
</dbReference>
<dbReference type="RefSeq" id="XP_038045877.1">
    <property type="nucleotide sequence ID" value="XM_038189949.1"/>
</dbReference>
<feature type="compositionally biased region" description="Polar residues" evidence="1">
    <location>
        <begin position="111"/>
        <end position="123"/>
    </location>
</feature>
<dbReference type="Proteomes" id="UP000887568">
    <property type="component" value="Unplaced"/>
</dbReference>
<dbReference type="OrthoDB" id="10253982at2759"/>
<accession>A0A913Z211</accession>
<dbReference type="CTD" id="90806"/>
<protein>
    <recommendedName>
        <fullName evidence="2">Endonuclease/exonuclease/phosphatase domain-containing protein</fullName>
    </recommendedName>
</protein>